<dbReference type="PANTHER" id="PTHR32194:SF10">
    <property type="entry name" value="PROTEASOME SUBUNIT BETA TYPE-3"/>
    <property type="match status" value="1"/>
</dbReference>
<dbReference type="Pfam" id="PF00227">
    <property type="entry name" value="Proteasome"/>
    <property type="match status" value="1"/>
</dbReference>
<name>A0A914I825_GLORO</name>
<sequence length="206" mass="22420">MPHIMDMHGGTVIAMKTKDCVVIASDLRLGQNTMTNIATNVTKVHPISDKVYVGLTGFNADASTVLNKLRAHDAIYEMREQRPMSPKVLMSYLAWVLYKRRFGSYLIQTMVAGLNQQNEAYVASTDVVGSITEPEDYAVGGSGGDLAMSLCEALWRPDMTSDELTVAVSQAMLAVVERDASTGWGIVVHTITADGVTSKTIKSRMD</sequence>
<dbReference type="Gene3D" id="3.60.20.10">
    <property type="entry name" value="Glutamine Phosphoribosylpyrophosphate, subunit 1, domain 1"/>
    <property type="match status" value="1"/>
</dbReference>
<comment type="subunit">
    <text evidence="1">The 26S proteasome consists of a 20S proteasome core and two 19S regulatory subunits. The 20S proteasome core is composed of 28 subunits that are arranged in four stacked rings, resulting in a barrel-shaped structure. The two end rings are each formed by seven alpha subunits, and the two central rings are each formed by seven beta subunits. The catalytic chamber with the active sites is on the inside of the barrel.</text>
</comment>
<proteinExistence type="predicted"/>
<keyword evidence="2" id="KW-1185">Reference proteome</keyword>
<dbReference type="InterPro" id="IPR029055">
    <property type="entry name" value="Ntn_hydrolases_N"/>
</dbReference>
<evidence type="ECO:0000313" key="3">
    <source>
        <dbReference type="WBParaSite" id="Gr19_v10_g7603.t1"/>
    </source>
</evidence>
<evidence type="ECO:0000256" key="1">
    <source>
        <dbReference type="ARBA" id="ARBA00026071"/>
    </source>
</evidence>
<protein>
    <submittedName>
        <fullName evidence="3">Proteasome subunit beta</fullName>
    </submittedName>
</protein>
<dbReference type="InterPro" id="IPR023333">
    <property type="entry name" value="Proteasome_suB-type"/>
</dbReference>
<evidence type="ECO:0000313" key="2">
    <source>
        <dbReference type="Proteomes" id="UP000887572"/>
    </source>
</evidence>
<accession>A0A914I825</accession>
<dbReference type="WBParaSite" id="Gr19_v10_g7603.t1">
    <property type="protein sequence ID" value="Gr19_v10_g7603.t1"/>
    <property type="gene ID" value="Gr19_v10_g7603"/>
</dbReference>
<organism evidence="2 3">
    <name type="scientific">Globodera rostochiensis</name>
    <name type="common">Golden nematode worm</name>
    <name type="synonym">Heterodera rostochiensis</name>
    <dbReference type="NCBI Taxonomy" id="31243"/>
    <lineage>
        <taxon>Eukaryota</taxon>
        <taxon>Metazoa</taxon>
        <taxon>Ecdysozoa</taxon>
        <taxon>Nematoda</taxon>
        <taxon>Chromadorea</taxon>
        <taxon>Rhabditida</taxon>
        <taxon>Tylenchina</taxon>
        <taxon>Tylenchomorpha</taxon>
        <taxon>Tylenchoidea</taxon>
        <taxon>Heteroderidae</taxon>
        <taxon>Heteroderinae</taxon>
        <taxon>Globodera</taxon>
    </lineage>
</organism>
<dbReference type="GO" id="GO:0005839">
    <property type="term" value="C:proteasome core complex"/>
    <property type="evidence" value="ECO:0007669"/>
    <property type="project" value="InterPro"/>
</dbReference>
<dbReference type="AlphaFoldDB" id="A0A914I825"/>
<dbReference type="PROSITE" id="PS51476">
    <property type="entry name" value="PROTEASOME_BETA_2"/>
    <property type="match status" value="1"/>
</dbReference>
<dbReference type="Proteomes" id="UP000887572">
    <property type="component" value="Unplaced"/>
</dbReference>
<dbReference type="InterPro" id="IPR001353">
    <property type="entry name" value="Proteasome_sua/b"/>
</dbReference>
<dbReference type="GO" id="GO:0051603">
    <property type="term" value="P:proteolysis involved in protein catabolic process"/>
    <property type="evidence" value="ECO:0007669"/>
    <property type="project" value="InterPro"/>
</dbReference>
<reference evidence="3" key="1">
    <citation type="submission" date="2022-11" db="UniProtKB">
        <authorList>
            <consortium name="WormBaseParasite"/>
        </authorList>
    </citation>
    <scope>IDENTIFICATION</scope>
</reference>
<dbReference type="GO" id="GO:0005737">
    <property type="term" value="C:cytoplasm"/>
    <property type="evidence" value="ECO:0007669"/>
    <property type="project" value="TreeGrafter"/>
</dbReference>
<dbReference type="PANTHER" id="PTHR32194">
    <property type="entry name" value="METALLOPROTEASE TLDD"/>
    <property type="match status" value="1"/>
</dbReference>
<dbReference type="SUPFAM" id="SSF56235">
    <property type="entry name" value="N-terminal nucleophile aminohydrolases (Ntn hydrolases)"/>
    <property type="match status" value="1"/>
</dbReference>